<organism evidence="4 5">
    <name type="scientific">Nothoprocta perdicaria</name>
    <name type="common">Chilean tinamou</name>
    <name type="synonym">Crypturus perdicarius</name>
    <dbReference type="NCBI Taxonomy" id="30464"/>
    <lineage>
        <taxon>Eukaryota</taxon>
        <taxon>Metazoa</taxon>
        <taxon>Chordata</taxon>
        <taxon>Craniata</taxon>
        <taxon>Vertebrata</taxon>
        <taxon>Euteleostomi</taxon>
        <taxon>Archelosauria</taxon>
        <taxon>Archosauria</taxon>
        <taxon>Dinosauria</taxon>
        <taxon>Saurischia</taxon>
        <taxon>Theropoda</taxon>
        <taxon>Coelurosauria</taxon>
        <taxon>Aves</taxon>
        <taxon>Palaeognathae</taxon>
        <taxon>Tinamiformes</taxon>
        <taxon>Tinamidae</taxon>
        <taxon>Nothoprocta</taxon>
    </lineage>
</organism>
<feature type="transmembrane region" description="Helical" evidence="2">
    <location>
        <begin position="71"/>
        <end position="92"/>
    </location>
</feature>
<evidence type="ECO:0000313" key="4">
    <source>
        <dbReference type="Ensembl" id="ENSNPEP00000013745.1"/>
    </source>
</evidence>
<sequence>MAQSVVYADLRFAQVPTGRSSPCQVLETALCEDEADSPYENVQPGKAPAGPGTQGAQPAPGPWYQRRSVPAGLLGACLLLLATLLTLGLCYWQVTRRQQEASHAHAAERGRLSEQVSTQLELEQMDLELVRAREELQHAWLEGNSSRRELGHRNAELERVSGALGMVEKELQDVQGKLNASESTVSSLHTCMQTECCPSGWVLFKGKCLFISLEKKTWRESKTACEWKSALLLMQEPWESWELPHFMTAKNAEYWVGGIYYSLRNPVVWLNKLTNLIWCGLADSGKIWASYCSDKYPWVCEKAPVLSRTFDTLLPSLAKG</sequence>
<dbReference type="InterPro" id="IPR016187">
    <property type="entry name" value="CTDL_fold"/>
</dbReference>
<reference evidence="4" key="1">
    <citation type="submission" date="2025-08" db="UniProtKB">
        <authorList>
            <consortium name="Ensembl"/>
        </authorList>
    </citation>
    <scope>IDENTIFICATION</scope>
</reference>
<dbReference type="PANTHER" id="PTHR15028:SF6">
    <property type="entry name" value="B-CELL DIFFERENTIATION ANTIGEN CD72"/>
    <property type="match status" value="1"/>
</dbReference>
<feature type="domain" description="C-type lectin" evidence="3">
    <location>
        <begin position="204"/>
        <end position="301"/>
    </location>
</feature>
<dbReference type="PROSITE" id="PS50041">
    <property type="entry name" value="C_TYPE_LECTIN_2"/>
    <property type="match status" value="1"/>
</dbReference>
<evidence type="ECO:0000256" key="1">
    <source>
        <dbReference type="SAM" id="MobiDB-lite"/>
    </source>
</evidence>
<keyword evidence="5" id="KW-1185">Reference proteome</keyword>
<keyword evidence="2" id="KW-1133">Transmembrane helix</keyword>
<dbReference type="Gene3D" id="3.10.100.10">
    <property type="entry name" value="Mannose-Binding Protein A, subunit A"/>
    <property type="match status" value="1"/>
</dbReference>
<reference evidence="4" key="2">
    <citation type="submission" date="2025-09" db="UniProtKB">
        <authorList>
            <consortium name="Ensembl"/>
        </authorList>
    </citation>
    <scope>IDENTIFICATION</scope>
</reference>
<dbReference type="Ensembl" id="ENSNPET00000014081.1">
    <property type="protein sequence ID" value="ENSNPEP00000013745.1"/>
    <property type="gene ID" value="ENSNPEG00000010266.1"/>
</dbReference>
<accession>A0A8C6ZN66</accession>
<proteinExistence type="predicted"/>
<protein>
    <submittedName>
        <fullName evidence="4">B-cell differentiation antigen CD72-like</fullName>
    </submittedName>
</protein>
<gene>
    <name evidence="4" type="primary">LOC112952181</name>
</gene>
<dbReference type="InterPro" id="IPR016186">
    <property type="entry name" value="C-type_lectin-like/link_sf"/>
</dbReference>
<dbReference type="Proteomes" id="UP000694420">
    <property type="component" value="Unplaced"/>
</dbReference>
<keyword evidence="2" id="KW-0472">Membrane</keyword>
<evidence type="ECO:0000256" key="2">
    <source>
        <dbReference type="SAM" id="Phobius"/>
    </source>
</evidence>
<dbReference type="GO" id="GO:0004888">
    <property type="term" value="F:transmembrane signaling receptor activity"/>
    <property type="evidence" value="ECO:0007669"/>
    <property type="project" value="InterPro"/>
</dbReference>
<feature type="region of interest" description="Disordered" evidence="1">
    <location>
        <begin position="36"/>
        <end position="62"/>
    </location>
</feature>
<dbReference type="InterPro" id="IPR039689">
    <property type="entry name" value="CD72"/>
</dbReference>
<dbReference type="InterPro" id="IPR001304">
    <property type="entry name" value="C-type_lectin-like"/>
</dbReference>
<evidence type="ECO:0000313" key="5">
    <source>
        <dbReference type="Proteomes" id="UP000694420"/>
    </source>
</evidence>
<name>A0A8C6ZN66_NOTPE</name>
<feature type="compositionally biased region" description="Low complexity" evidence="1">
    <location>
        <begin position="43"/>
        <end position="58"/>
    </location>
</feature>
<evidence type="ECO:0000259" key="3">
    <source>
        <dbReference type="PROSITE" id="PS50041"/>
    </source>
</evidence>
<dbReference type="AlphaFoldDB" id="A0A8C6ZN66"/>
<dbReference type="GO" id="GO:0005886">
    <property type="term" value="C:plasma membrane"/>
    <property type="evidence" value="ECO:0007669"/>
    <property type="project" value="InterPro"/>
</dbReference>
<dbReference type="SUPFAM" id="SSF56436">
    <property type="entry name" value="C-type lectin-like"/>
    <property type="match status" value="1"/>
</dbReference>
<dbReference type="SMART" id="SM00034">
    <property type="entry name" value="CLECT"/>
    <property type="match status" value="1"/>
</dbReference>
<dbReference type="PANTHER" id="PTHR15028">
    <property type="entry name" value="CD72-RELATED"/>
    <property type="match status" value="1"/>
</dbReference>
<keyword evidence="2" id="KW-0812">Transmembrane</keyword>